<feature type="transmembrane region" description="Helical" evidence="6">
    <location>
        <begin position="217"/>
        <end position="239"/>
    </location>
</feature>
<dbReference type="PANTHER" id="PTHR42878">
    <property type="entry name" value="TWO-COMPONENT HISTIDINE KINASE"/>
    <property type="match status" value="1"/>
</dbReference>
<reference evidence="9 10" key="2">
    <citation type="journal article" date="2021" name="Int. J. Syst. Evol. Microbiol.">
        <title>Isolation and Polyphasic Characterization of Desulfuromonas versatilis sp. Nov., an Electrogenic Bacteria Capable of Versatile Metabolism Isolated from a Graphene Oxide-Reducing Enrichment Culture.</title>
        <authorList>
            <person name="Xie L."/>
            <person name="Yoshida N."/>
            <person name="Ishii S."/>
            <person name="Meng L."/>
        </authorList>
    </citation>
    <scope>NUCLEOTIDE SEQUENCE [LARGE SCALE GENOMIC DNA]</scope>
    <source>
        <strain evidence="9 10">NIT-T3</strain>
    </source>
</reference>
<dbReference type="CDD" id="cd06225">
    <property type="entry name" value="HAMP"/>
    <property type="match status" value="1"/>
</dbReference>
<feature type="domain" description="PAS" evidence="7">
    <location>
        <begin position="295"/>
        <end position="365"/>
    </location>
</feature>
<sequence>MGLFRNLGLLTKIVLLIGLILISFFVLSSMISYRQQRAFIIEESVEKARIIASEAVQAREYISQQLQVGNIPLSEQRYGMIPVVASNRIGQRVAEDLDYRIRQVSNRYRNPKNAPDAFEAEVLDRFVADAAWREHYAITELDGQPVFRYLQAFTADQSCLECHSDPAVAPEFIKTLFPPQTDQAYHYKIGEVIGAASVTIPMDKLERQILANFRNDTLLIGGIFLVLITCLGLLTRFAVTRPLGLLGEAIGEIVRTGRFEEKLPPRGRDEIGRLIEGFNEMIEHLGEKTSHLEESEKRFRVLTETARDGIISFLANGQIILFNRQAERIFGYSKREALGLSVDRLIHEECTSLGEQGVEAYLKQNCARLMQELNRVTGRRRDGTRLTLEFSLSVAESDGHLFYTVIVRESH</sequence>
<dbReference type="InterPro" id="IPR050351">
    <property type="entry name" value="BphY/WalK/GraS-like"/>
</dbReference>
<evidence type="ECO:0000256" key="4">
    <source>
        <dbReference type="ARBA" id="ARBA00022777"/>
    </source>
</evidence>
<dbReference type="EMBL" id="AP024355">
    <property type="protein sequence ID" value="BCR03361.1"/>
    <property type="molecule type" value="Genomic_DNA"/>
</dbReference>
<evidence type="ECO:0000259" key="8">
    <source>
        <dbReference type="PROSITE" id="PS50885"/>
    </source>
</evidence>
<dbReference type="InterPro" id="IPR021796">
    <property type="entry name" value="Tll0287-like_dom"/>
</dbReference>
<dbReference type="Pfam" id="PF00989">
    <property type="entry name" value="PAS"/>
    <property type="match status" value="1"/>
</dbReference>
<evidence type="ECO:0000256" key="1">
    <source>
        <dbReference type="ARBA" id="ARBA00000085"/>
    </source>
</evidence>
<evidence type="ECO:0000313" key="10">
    <source>
        <dbReference type="Proteomes" id="UP001319827"/>
    </source>
</evidence>
<dbReference type="NCBIfam" id="TIGR00229">
    <property type="entry name" value="sensory_box"/>
    <property type="match status" value="1"/>
</dbReference>
<dbReference type="SMART" id="SM00091">
    <property type="entry name" value="PAS"/>
    <property type="match status" value="1"/>
</dbReference>
<comment type="catalytic activity">
    <reaction evidence="1">
        <text>ATP + protein L-histidine = ADP + protein N-phospho-L-histidine.</text>
        <dbReference type="EC" id="2.7.13.3"/>
    </reaction>
</comment>
<dbReference type="InterPro" id="IPR035965">
    <property type="entry name" value="PAS-like_dom_sf"/>
</dbReference>
<dbReference type="SMART" id="SM00304">
    <property type="entry name" value="HAMP"/>
    <property type="match status" value="1"/>
</dbReference>
<dbReference type="Pfam" id="PF00672">
    <property type="entry name" value="HAMP"/>
    <property type="match status" value="1"/>
</dbReference>
<keyword evidence="5 6" id="KW-0472">Membrane</keyword>
<dbReference type="InterPro" id="IPR000014">
    <property type="entry name" value="PAS"/>
</dbReference>
<dbReference type="RefSeq" id="WP_221250838.1">
    <property type="nucleotide sequence ID" value="NZ_AP024355.1"/>
</dbReference>
<dbReference type="SUPFAM" id="SSF158472">
    <property type="entry name" value="HAMP domain-like"/>
    <property type="match status" value="1"/>
</dbReference>
<keyword evidence="4" id="KW-0418">Kinase</keyword>
<evidence type="ECO:0000256" key="3">
    <source>
        <dbReference type="ARBA" id="ARBA00022679"/>
    </source>
</evidence>
<dbReference type="EC" id="2.7.13.3" evidence="2"/>
<dbReference type="Pfam" id="PF11845">
    <property type="entry name" value="Tll0287-like"/>
    <property type="match status" value="1"/>
</dbReference>
<feature type="domain" description="HAMP" evidence="8">
    <location>
        <begin position="237"/>
        <end position="290"/>
    </location>
</feature>
<keyword evidence="6" id="KW-1133">Transmembrane helix</keyword>
<dbReference type="CDD" id="cd00130">
    <property type="entry name" value="PAS"/>
    <property type="match status" value="1"/>
</dbReference>
<evidence type="ECO:0000256" key="5">
    <source>
        <dbReference type="ARBA" id="ARBA00023136"/>
    </source>
</evidence>
<evidence type="ECO:0000313" key="9">
    <source>
        <dbReference type="EMBL" id="BCR03361.1"/>
    </source>
</evidence>
<reference evidence="9 10" key="1">
    <citation type="journal article" date="2016" name="C (Basel)">
        <title>Selective Growth of and Electricity Production by Marine Exoelectrogenic Bacteria in Self-Aggregated Hydrogel of Microbially Reduced Graphene Oxide.</title>
        <authorList>
            <person name="Yoshida N."/>
            <person name="Goto Y."/>
            <person name="Miyata Y."/>
        </authorList>
    </citation>
    <scope>NUCLEOTIDE SEQUENCE [LARGE SCALE GENOMIC DNA]</scope>
    <source>
        <strain evidence="9 10">NIT-T3</strain>
    </source>
</reference>
<dbReference type="Gene3D" id="6.10.340.10">
    <property type="match status" value="1"/>
</dbReference>
<dbReference type="PROSITE" id="PS50112">
    <property type="entry name" value="PAS"/>
    <property type="match status" value="1"/>
</dbReference>
<dbReference type="InterPro" id="IPR013767">
    <property type="entry name" value="PAS_fold"/>
</dbReference>
<evidence type="ECO:0000256" key="6">
    <source>
        <dbReference type="SAM" id="Phobius"/>
    </source>
</evidence>
<feature type="transmembrane region" description="Helical" evidence="6">
    <location>
        <begin position="6"/>
        <end position="27"/>
    </location>
</feature>
<name>A0ABM8HP76_9BACT</name>
<keyword evidence="10" id="KW-1185">Reference proteome</keyword>
<proteinExistence type="predicted"/>
<dbReference type="InterPro" id="IPR003660">
    <property type="entry name" value="HAMP_dom"/>
</dbReference>
<protein>
    <recommendedName>
        <fullName evidence="2">histidine kinase</fullName>
        <ecNumber evidence="2">2.7.13.3</ecNumber>
    </recommendedName>
</protein>
<evidence type="ECO:0000259" key="7">
    <source>
        <dbReference type="PROSITE" id="PS50112"/>
    </source>
</evidence>
<keyword evidence="3" id="KW-0808">Transferase</keyword>
<dbReference type="Gene3D" id="3.30.450.20">
    <property type="entry name" value="PAS domain"/>
    <property type="match status" value="1"/>
</dbReference>
<dbReference type="PROSITE" id="PS50885">
    <property type="entry name" value="HAMP"/>
    <property type="match status" value="1"/>
</dbReference>
<gene>
    <name evidence="9" type="ORF">DESUT3_04300</name>
</gene>
<dbReference type="Proteomes" id="UP001319827">
    <property type="component" value="Chromosome"/>
</dbReference>
<organism evidence="9 10">
    <name type="scientific">Desulfuromonas versatilis</name>
    <dbReference type="NCBI Taxonomy" id="2802975"/>
    <lineage>
        <taxon>Bacteria</taxon>
        <taxon>Pseudomonadati</taxon>
        <taxon>Thermodesulfobacteriota</taxon>
        <taxon>Desulfuromonadia</taxon>
        <taxon>Desulfuromonadales</taxon>
        <taxon>Desulfuromonadaceae</taxon>
        <taxon>Desulfuromonas</taxon>
    </lineage>
</organism>
<dbReference type="PANTHER" id="PTHR42878:SF15">
    <property type="entry name" value="BACTERIOPHYTOCHROME"/>
    <property type="match status" value="1"/>
</dbReference>
<evidence type="ECO:0000256" key="2">
    <source>
        <dbReference type="ARBA" id="ARBA00012438"/>
    </source>
</evidence>
<accession>A0ABM8HP76</accession>
<keyword evidence="6" id="KW-0812">Transmembrane</keyword>
<dbReference type="SUPFAM" id="SSF55785">
    <property type="entry name" value="PYP-like sensor domain (PAS domain)"/>
    <property type="match status" value="1"/>
</dbReference>